<evidence type="ECO:0000313" key="2">
    <source>
        <dbReference type="Proteomes" id="UP000219482"/>
    </source>
</evidence>
<proteinExistence type="predicted"/>
<protein>
    <submittedName>
        <fullName evidence="1">Uncharacterized protein</fullName>
    </submittedName>
</protein>
<dbReference type="OrthoDB" id="10006439at2"/>
<dbReference type="Proteomes" id="UP000219482">
    <property type="component" value="Unassembled WGS sequence"/>
</dbReference>
<gene>
    <name evidence="1" type="ORF">SAMN06272739_0964</name>
</gene>
<evidence type="ECO:0000313" key="1">
    <source>
        <dbReference type="EMBL" id="SOD94703.1"/>
    </source>
</evidence>
<reference evidence="2" key="1">
    <citation type="submission" date="2017-09" db="EMBL/GenBank/DDBJ databases">
        <authorList>
            <person name="Varghese N."/>
            <person name="Submissions S."/>
        </authorList>
    </citation>
    <scope>NUCLEOTIDE SEQUENCE [LARGE SCALE GENOMIC DNA]</scope>
    <source>
        <strain evidence="2">DSM 44270</strain>
    </source>
</reference>
<sequence>MNSALFVTEGVSTNLIGSGEPRLRRYRGSDSSWFTRAAEFVRRLRPASARVPVLSR</sequence>
<keyword evidence="2" id="KW-1185">Reference proteome</keyword>
<name>A0A286GGQ5_9ACTN</name>
<dbReference type="AlphaFoldDB" id="A0A286GGQ5"/>
<accession>A0A286GGQ5</accession>
<dbReference type="RefSeq" id="WP_159961534.1">
    <property type="nucleotide sequence ID" value="NZ_OCNK01000001.1"/>
</dbReference>
<dbReference type="EMBL" id="OCNK01000001">
    <property type="protein sequence ID" value="SOD94703.1"/>
    <property type="molecule type" value="Genomic_DNA"/>
</dbReference>
<organism evidence="1 2">
    <name type="scientific">Blastococcus haudaquaticus</name>
    <dbReference type="NCBI Taxonomy" id="1938745"/>
    <lineage>
        <taxon>Bacteria</taxon>
        <taxon>Bacillati</taxon>
        <taxon>Actinomycetota</taxon>
        <taxon>Actinomycetes</taxon>
        <taxon>Geodermatophilales</taxon>
        <taxon>Geodermatophilaceae</taxon>
        <taxon>Blastococcus</taxon>
    </lineage>
</organism>